<dbReference type="AlphaFoldDB" id="A0AA96J5S0"/>
<gene>
    <name evidence="2" type="ORF">RN606_08300</name>
    <name evidence="3" type="ORF">RN607_08525</name>
</gene>
<dbReference type="InterPro" id="IPR018392">
    <property type="entry name" value="LysM"/>
</dbReference>
<accession>A0AA96J5S0</accession>
<dbReference type="Proteomes" id="UP001304125">
    <property type="component" value="Chromosome"/>
</dbReference>
<dbReference type="SMART" id="SM00257">
    <property type="entry name" value="LysM"/>
    <property type="match status" value="1"/>
</dbReference>
<dbReference type="InterPro" id="IPR036779">
    <property type="entry name" value="LysM_dom_sf"/>
</dbReference>
<sequence>MTIGTLTVTAPRTASARTRRMVLLAVLLVLAMFVAPRAIAGGDAVPVESVLTTYTVATGDTLWSIASSLTPVGEDVTEKLAEIQEINRMATSQLAAGEQILIPLAG</sequence>
<accession>A0AA96F9X4</accession>
<dbReference type="Proteomes" id="UP001303408">
    <property type="component" value="Chromosome"/>
</dbReference>
<reference evidence="2 4" key="1">
    <citation type="submission" date="2023-09" db="EMBL/GenBank/DDBJ databases">
        <title>Demequina sp. a novel bacteria isolated from Capsicum annuum.</title>
        <authorList>
            <person name="Humaira Z."/>
            <person name="Lee J."/>
            <person name="Cho D."/>
        </authorList>
    </citation>
    <scope>NUCLEOTIDE SEQUENCE [LARGE SCALE GENOMIC DNA]</scope>
    <source>
        <strain evidence="2 4">OYTSA14</strain>
        <strain evidence="3">PMTSA13</strain>
    </source>
</reference>
<organism evidence="2 4">
    <name type="scientific">Demequina capsici</name>
    <dbReference type="NCBI Taxonomy" id="3075620"/>
    <lineage>
        <taxon>Bacteria</taxon>
        <taxon>Bacillati</taxon>
        <taxon>Actinomycetota</taxon>
        <taxon>Actinomycetes</taxon>
        <taxon>Micrococcales</taxon>
        <taxon>Demequinaceae</taxon>
        <taxon>Demequina</taxon>
    </lineage>
</organism>
<evidence type="ECO:0000313" key="2">
    <source>
        <dbReference type="EMBL" id="WNM23367.1"/>
    </source>
</evidence>
<dbReference type="SUPFAM" id="SSF54106">
    <property type="entry name" value="LysM domain"/>
    <property type="match status" value="1"/>
</dbReference>
<feature type="domain" description="LysM" evidence="1">
    <location>
        <begin position="52"/>
        <end position="102"/>
    </location>
</feature>
<protein>
    <submittedName>
        <fullName evidence="2">LysM peptidoglycan-binding domain-containing protein</fullName>
    </submittedName>
</protein>
<dbReference type="CDD" id="cd00118">
    <property type="entry name" value="LysM"/>
    <property type="match status" value="1"/>
</dbReference>
<evidence type="ECO:0000313" key="4">
    <source>
        <dbReference type="Proteomes" id="UP001304125"/>
    </source>
</evidence>
<dbReference type="EMBL" id="CP134880">
    <property type="protein sequence ID" value="WNM26244.1"/>
    <property type="molecule type" value="Genomic_DNA"/>
</dbReference>
<dbReference type="Gene3D" id="3.10.350.10">
    <property type="entry name" value="LysM domain"/>
    <property type="match status" value="1"/>
</dbReference>
<proteinExistence type="predicted"/>
<dbReference type="KEGG" id="dcp:RN607_08525"/>
<name>A0AA96J5S0_9MICO</name>
<dbReference type="Pfam" id="PF01476">
    <property type="entry name" value="LysM"/>
    <property type="match status" value="1"/>
</dbReference>
<evidence type="ECO:0000259" key="1">
    <source>
        <dbReference type="PROSITE" id="PS51782"/>
    </source>
</evidence>
<dbReference type="EMBL" id="CP134879">
    <property type="protein sequence ID" value="WNM23367.1"/>
    <property type="molecule type" value="Genomic_DNA"/>
</dbReference>
<dbReference type="PROSITE" id="PS51782">
    <property type="entry name" value="LYSM"/>
    <property type="match status" value="1"/>
</dbReference>
<evidence type="ECO:0000313" key="3">
    <source>
        <dbReference type="EMBL" id="WNM26244.1"/>
    </source>
</evidence>
<dbReference type="RefSeq" id="WP_313496225.1">
    <property type="nucleotide sequence ID" value="NZ_CP134879.1"/>
</dbReference>
<keyword evidence="4" id="KW-1185">Reference proteome</keyword>